<dbReference type="Pfam" id="PF02631">
    <property type="entry name" value="RecX_HTH2"/>
    <property type="match status" value="1"/>
</dbReference>
<evidence type="ECO:0000256" key="3">
    <source>
        <dbReference type="ARBA" id="ARBA00018111"/>
    </source>
</evidence>
<dbReference type="Pfam" id="PF21981">
    <property type="entry name" value="RecX_HTH3"/>
    <property type="match status" value="1"/>
</dbReference>
<dbReference type="GO" id="GO:0005737">
    <property type="term" value="C:cytoplasm"/>
    <property type="evidence" value="ECO:0007669"/>
    <property type="project" value="UniProtKB-SubCell"/>
</dbReference>
<evidence type="ECO:0000256" key="1">
    <source>
        <dbReference type="ARBA" id="ARBA00004496"/>
    </source>
</evidence>
<keyword evidence="4 5" id="KW-0963">Cytoplasm</keyword>
<dbReference type="PANTHER" id="PTHR33602:SF1">
    <property type="entry name" value="REGULATORY PROTEIN RECX FAMILY PROTEIN"/>
    <property type="match status" value="1"/>
</dbReference>
<evidence type="ECO:0000313" key="10">
    <source>
        <dbReference type="Proteomes" id="UP000246569"/>
    </source>
</evidence>
<comment type="caution">
    <text evidence="9">The sequence shown here is derived from an EMBL/GenBank/DDBJ whole genome shotgun (WGS) entry which is preliminary data.</text>
</comment>
<accession>A0A317MRF7</accession>
<dbReference type="EMBL" id="QGTJ01000011">
    <property type="protein sequence ID" value="PWV59296.1"/>
    <property type="molecule type" value="Genomic_DNA"/>
</dbReference>
<feature type="domain" description="RecX third three-helical" evidence="7">
    <location>
        <begin position="108"/>
        <end position="145"/>
    </location>
</feature>
<evidence type="ECO:0000256" key="4">
    <source>
        <dbReference type="ARBA" id="ARBA00022490"/>
    </source>
</evidence>
<dbReference type="OrthoDB" id="7066780at2"/>
<evidence type="ECO:0000256" key="2">
    <source>
        <dbReference type="ARBA" id="ARBA00009695"/>
    </source>
</evidence>
<dbReference type="Proteomes" id="UP000246569">
    <property type="component" value="Unassembled WGS sequence"/>
</dbReference>
<name>A0A317MRF7_9GAMM</name>
<protein>
    <recommendedName>
        <fullName evidence="3 5">Regulatory protein RecX</fullName>
    </recommendedName>
</protein>
<dbReference type="InterPro" id="IPR053926">
    <property type="entry name" value="RecX_HTH_1st"/>
</dbReference>
<evidence type="ECO:0000256" key="5">
    <source>
        <dbReference type="HAMAP-Rule" id="MF_01114"/>
    </source>
</evidence>
<gene>
    <name evidence="5" type="primary">recX</name>
    <name evidence="9" type="ORF">C7443_11164</name>
</gene>
<keyword evidence="10" id="KW-1185">Reference proteome</keyword>
<dbReference type="InterPro" id="IPR036388">
    <property type="entry name" value="WH-like_DNA-bd_sf"/>
</dbReference>
<dbReference type="GO" id="GO:0006282">
    <property type="term" value="P:regulation of DNA repair"/>
    <property type="evidence" value="ECO:0007669"/>
    <property type="project" value="UniProtKB-UniRule"/>
</dbReference>
<feature type="domain" description="RecX first three-helical" evidence="8">
    <location>
        <begin position="10"/>
        <end position="49"/>
    </location>
</feature>
<sequence length="153" mass="17514">MSSEDIAALRRAAIGLLARREHSRFELQHKLARRDDVCAEDITAVLDELEAERLLSDQRFAEVYAVSRLDRGYGPLRIGAELRTRGVSEALVSVILAGLDEDWQPCLSRFARKRFGESLDSDTRTRAKRYAFLRGRGFTMTQIDRLFRPRADD</sequence>
<dbReference type="RefSeq" id="WP_110019708.1">
    <property type="nucleotide sequence ID" value="NZ_QGTJ01000011.1"/>
</dbReference>
<evidence type="ECO:0000313" key="9">
    <source>
        <dbReference type="EMBL" id="PWV59296.1"/>
    </source>
</evidence>
<comment type="function">
    <text evidence="5">Modulates RecA activity.</text>
</comment>
<reference evidence="9 10" key="1">
    <citation type="submission" date="2018-05" db="EMBL/GenBank/DDBJ databases">
        <title>Genomic Encyclopedia of Type Strains, Phase IV (KMG-IV): sequencing the most valuable type-strain genomes for metagenomic binning, comparative biology and taxonomic classification.</title>
        <authorList>
            <person name="Goeker M."/>
        </authorList>
    </citation>
    <scope>NUCLEOTIDE SEQUENCE [LARGE SCALE GENOMIC DNA]</scope>
    <source>
        <strain evidence="9 10">DSM 23606</strain>
    </source>
</reference>
<dbReference type="Pfam" id="PF21982">
    <property type="entry name" value="RecX_HTH1"/>
    <property type="match status" value="1"/>
</dbReference>
<evidence type="ECO:0000259" key="8">
    <source>
        <dbReference type="Pfam" id="PF21982"/>
    </source>
</evidence>
<feature type="domain" description="RecX second three-helical" evidence="6">
    <location>
        <begin position="56"/>
        <end position="92"/>
    </location>
</feature>
<comment type="similarity">
    <text evidence="2 5">Belongs to the RecX family.</text>
</comment>
<dbReference type="AlphaFoldDB" id="A0A317MRF7"/>
<dbReference type="PANTHER" id="PTHR33602">
    <property type="entry name" value="REGULATORY PROTEIN RECX FAMILY PROTEIN"/>
    <property type="match status" value="1"/>
</dbReference>
<proteinExistence type="inferred from homology"/>
<evidence type="ECO:0000259" key="7">
    <source>
        <dbReference type="Pfam" id="PF21981"/>
    </source>
</evidence>
<dbReference type="InterPro" id="IPR053924">
    <property type="entry name" value="RecX_HTH_2nd"/>
</dbReference>
<evidence type="ECO:0000259" key="6">
    <source>
        <dbReference type="Pfam" id="PF02631"/>
    </source>
</evidence>
<dbReference type="Gene3D" id="1.10.10.10">
    <property type="entry name" value="Winged helix-like DNA-binding domain superfamily/Winged helix DNA-binding domain"/>
    <property type="match status" value="3"/>
</dbReference>
<dbReference type="HAMAP" id="MF_01114">
    <property type="entry name" value="RecX"/>
    <property type="match status" value="1"/>
</dbReference>
<organism evidence="9 10">
    <name type="scientific">Plasticicumulans acidivorans</name>
    <dbReference type="NCBI Taxonomy" id="886464"/>
    <lineage>
        <taxon>Bacteria</taxon>
        <taxon>Pseudomonadati</taxon>
        <taxon>Pseudomonadota</taxon>
        <taxon>Gammaproteobacteria</taxon>
        <taxon>Candidatus Competibacteraceae</taxon>
        <taxon>Plasticicumulans</taxon>
    </lineage>
</organism>
<comment type="subcellular location">
    <subcellularLocation>
        <location evidence="1 5">Cytoplasm</location>
    </subcellularLocation>
</comment>
<dbReference type="InterPro" id="IPR003783">
    <property type="entry name" value="Regulatory_RecX"/>
</dbReference>
<dbReference type="InterPro" id="IPR053925">
    <property type="entry name" value="RecX_HTH_3rd"/>
</dbReference>